<evidence type="ECO:0000313" key="2">
    <source>
        <dbReference type="Proteomes" id="UP000280405"/>
    </source>
</evidence>
<keyword evidence="2" id="KW-1185">Reference proteome</keyword>
<dbReference type="OrthoDB" id="5194528at2"/>
<dbReference type="Proteomes" id="UP000280405">
    <property type="component" value="Unassembled WGS sequence"/>
</dbReference>
<organism evidence="1 2">
    <name type="scientific">Acinetobacter rongchengensis</name>
    <dbReference type="NCBI Taxonomy" id="2419601"/>
    <lineage>
        <taxon>Bacteria</taxon>
        <taxon>Pseudomonadati</taxon>
        <taxon>Pseudomonadota</taxon>
        <taxon>Gammaproteobacteria</taxon>
        <taxon>Moraxellales</taxon>
        <taxon>Moraxellaceae</taxon>
        <taxon>Acinetobacter</taxon>
    </lineage>
</organism>
<gene>
    <name evidence="1" type="ORF">D7V20_08065</name>
</gene>
<dbReference type="AlphaFoldDB" id="A0A3A8F575"/>
<sequence>MLNYSTEKLETIESYIENPTSDFYYDVFDGRYDIVMVVDWKEDDEEIIGYCENILETGHLSAEIEDVDNQQGFTITIHYADKSLVIPYQGEGADRDTTLFALNEILQPDYEIRFCKVSDGSDTLDFIPLPKILWHRLDMKYAGKMDELFERFTENSVFFGD</sequence>
<dbReference type="EMBL" id="RAXT01000012">
    <property type="protein sequence ID" value="RKG38250.1"/>
    <property type="molecule type" value="Genomic_DNA"/>
</dbReference>
<accession>A0A3A8F575</accession>
<evidence type="ECO:0000313" key="1">
    <source>
        <dbReference type="EMBL" id="RKG38250.1"/>
    </source>
</evidence>
<reference evidence="1 2" key="1">
    <citation type="submission" date="2018-09" db="EMBL/GenBank/DDBJ databases">
        <title>The draft genome of Acinetobacter spp. strains.</title>
        <authorList>
            <person name="Qin J."/>
            <person name="Feng Y."/>
            <person name="Zong Z."/>
        </authorList>
    </citation>
    <scope>NUCLEOTIDE SEQUENCE [LARGE SCALE GENOMIC DNA]</scope>
    <source>
        <strain evidence="1 2">WCHAc060115</strain>
    </source>
</reference>
<protein>
    <submittedName>
        <fullName evidence="1">Uncharacterized protein</fullName>
    </submittedName>
</protein>
<proteinExistence type="predicted"/>
<dbReference type="RefSeq" id="WP_120383794.1">
    <property type="nucleotide sequence ID" value="NZ_RAXT01000012.1"/>
</dbReference>
<comment type="caution">
    <text evidence="1">The sequence shown here is derived from an EMBL/GenBank/DDBJ whole genome shotgun (WGS) entry which is preliminary data.</text>
</comment>
<name>A0A3A8F575_9GAMM</name>